<keyword evidence="7" id="KW-0044">Antibiotic</keyword>
<feature type="domain" description="Attacin C-terminal" evidence="10">
    <location>
        <begin position="72"/>
        <end position="132"/>
    </location>
</feature>
<evidence type="ECO:0000313" key="12">
    <source>
        <dbReference type="Proteomes" id="UP001378592"/>
    </source>
</evidence>
<keyword evidence="3" id="KW-0964">Secreted</keyword>
<comment type="subcellular location">
    <subcellularLocation>
        <location evidence="1">Secreted</location>
    </subcellularLocation>
</comment>
<keyword evidence="4" id="KW-0929">Antimicrobial</keyword>
<protein>
    <recommendedName>
        <fullName evidence="10">Attacin C-terminal domain-containing protein</fullName>
    </recommendedName>
</protein>
<keyword evidence="12" id="KW-1185">Reference proteome</keyword>
<keyword evidence="5" id="KW-0399">Innate immunity</keyword>
<gene>
    <name evidence="11" type="ORF">R5R35_012864</name>
</gene>
<feature type="chain" id="PRO_5042954110" description="Attacin C-terminal domain-containing protein" evidence="9">
    <location>
        <begin position="20"/>
        <end position="132"/>
    </location>
</feature>
<evidence type="ECO:0000256" key="2">
    <source>
        <dbReference type="ARBA" id="ARBA00007550"/>
    </source>
</evidence>
<evidence type="ECO:0000256" key="1">
    <source>
        <dbReference type="ARBA" id="ARBA00004613"/>
    </source>
</evidence>
<evidence type="ECO:0000256" key="6">
    <source>
        <dbReference type="ARBA" id="ARBA00022859"/>
    </source>
</evidence>
<dbReference type="InterPro" id="IPR005521">
    <property type="entry name" value="Attacin_C"/>
</dbReference>
<feature type="region of interest" description="Disordered" evidence="8">
    <location>
        <begin position="56"/>
        <end position="80"/>
    </location>
</feature>
<evidence type="ECO:0000259" key="10">
    <source>
        <dbReference type="Pfam" id="PF03769"/>
    </source>
</evidence>
<dbReference type="GO" id="GO:0045087">
    <property type="term" value="P:innate immune response"/>
    <property type="evidence" value="ECO:0007669"/>
    <property type="project" value="UniProtKB-KW"/>
</dbReference>
<dbReference type="AlphaFoldDB" id="A0AAN9ZC50"/>
<dbReference type="GO" id="GO:0005576">
    <property type="term" value="C:extracellular region"/>
    <property type="evidence" value="ECO:0007669"/>
    <property type="project" value="UniProtKB-SubCell"/>
</dbReference>
<evidence type="ECO:0000256" key="4">
    <source>
        <dbReference type="ARBA" id="ARBA00022529"/>
    </source>
</evidence>
<evidence type="ECO:0000256" key="3">
    <source>
        <dbReference type="ARBA" id="ARBA00022525"/>
    </source>
</evidence>
<feature type="signal peptide" evidence="9">
    <location>
        <begin position="1"/>
        <end position="19"/>
    </location>
</feature>
<dbReference type="GO" id="GO:0042742">
    <property type="term" value="P:defense response to bacterium"/>
    <property type="evidence" value="ECO:0007669"/>
    <property type="project" value="UniProtKB-KW"/>
</dbReference>
<name>A0AAN9ZC50_9ORTH</name>
<proteinExistence type="inferred from homology"/>
<keyword evidence="9" id="KW-0732">Signal</keyword>
<evidence type="ECO:0000256" key="8">
    <source>
        <dbReference type="SAM" id="MobiDB-lite"/>
    </source>
</evidence>
<feature type="compositionally biased region" description="Basic and acidic residues" evidence="8">
    <location>
        <begin position="56"/>
        <end position="67"/>
    </location>
</feature>
<comment type="caution">
    <text evidence="11">The sequence shown here is derived from an EMBL/GenBank/DDBJ whole genome shotgun (WGS) entry which is preliminary data.</text>
</comment>
<evidence type="ECO:0000256" key="9">
    <source>
        <dbReference type="SAM" id="SignalP"/>
    </source>
</evidence>
<dbReference type="EMBL" id="JAZDUA010000076">
    <property type="protein sequence ID" value="KAK7869295.1"/>
    <property type="molecule type" value="Genomic_DNA"/>
</dbReference>
<dbReference type="Proteomes" id="UP001378592">
    <property type="component" value="Unassembled WGS sequence"/>
</dbReference>
<organism evidence="11 12">
    <name type="scientific">Gryllus longicercus</name>
    <dbReference type="NCBI Taxonomy" id="2509291"/>
    <lineage>
        <taxon>Eukaryota</taxon>
        <taxon>Metazoa</taxon>
        <taxon>Ecdysozoa</taxon>
        <taxon>Arthropoda</taxon>
        <taxon>Hexapoda</taxon>
        <taxon>Insecta</taxon>
        <taxon>Pterygota</taxon>
        <taxon>Neoptera</taxon>
        <taxon>Polyneoptera</taxon>
        <taxon>Orthoptera</taxon>
        <taxon>Ensifera</taxon>
        <taxon>Gryllidea</taxon>
        <taxon>Grylloidea</taxon>
        <taxon>Gryllidae</taxon>
        <taxon>Gryllinae</taxon>
        <taxon>Gryllus</taxon>
    </lineage>
</organism>
<comment type="similarity">
    <text evidence="2">Belongs to the attacin/sarcotoxin-2 family.</text>
</comment>
<accession>A0AAN9ZC50</accession>
<keyword evidence="6" id="KW-0391">Immunity</keyword>
<reference evidence="11 12" key="1">
    <citation type="submission" date="2024-03" db="EMBL/GenBank/DDBJ databases">
        <title>The genome assembly and annotation of the cricket Gryllus longicercus Weissman &amp; Gray.</title>
        <authorList>
            <person name="Szrajer S."/>
            <person name="Gray D."/>
            <person name="Ylla G."/>
        </authorList>
    </citation>
    <scope>NUCLEOTIDE SEQUENCE [LARGE SCALE GENOMIC DNA]</scope>
    <source>
        <strain evidence="11">DAG 2021-001</strain>
        <tissue evidence="11">Whole body minus gut</tissue>
    </source>
</reference>
<dbReference type="Pfam" id="PF03769">
    <property type="entry name" value="Attacin_C"/>
    <property type="match status" value="1"/>
</dbReference>
<sequence>MKLATFLLPLLLLVAAALARPAEPDAVADSDAAHVAGLPSLRLPEGALLEADSVLARERRSPEEKQRGSVSGSVHREKGVGTVVQAQGQGNIWTSKKGNAQVDAHGQWSKVVNGPARGKPNYNAGIRFTARF</sequence>
<evidence type="ECO:0000256" key="5">
    <source>
        <dbReference type="ARBA" id="ARBA00022588"/>
    </source>
</evidence>
<evidence type="ECO:0000313" key="11">
    <source>
        <dbReference type="EMBL" id="KAK7869295.1"/>
    </source>
</evidence>
<evidence type="ECO:0000256" key="7">
    <source>
        <dbReference type="ARBA" id="ARBA00023022"/>
    </source>
</evidence>